<keyword evidence="2" id="KW-1185">Reference proteome</keyword>
<sequence>MVEDLVPNLRAALAGILPQGWRDSAPWGYPGQSELALITGVFAAQLHAQAVADVADSVMRRRPGSLLDDLADLEAVDPVDLRRIIGERWGDSTVLGVPRRRADVIHEAARLLVHTGVRTSRDLQDAAITRGDHLATLLQSVRGLGPGTWASIAFMSHASVLPDDAVVALVRDSLEAERGDVVLDREKVGDLIRLSAARMAVDERVLSYALGRRAEELAREKGIVAAS</sequence>
<accession>A0A1H6Z0J7</accession>
<gene>
    <name evidence="1" type="ORF">SAMN05421637_1799</name>
</gene>
<reference evidence="2" key="1">
    <citation type="submission" date="2016-10" db="EMBL/GenBank/DDBJ databases">
        <authorList>
            <person name="Varghese N."/>
        </authorList>
    </citation>
    <scope>NUCLEOTIDE SEQUENCE [LARGE SCALE GENOMIC DNA]</scope>
    <source>
        <strain evidence="2">DSM 24868</strain>
    </source>
</reference>
<evidence type="ECO:0000313" key="2">
    <source>
        <dbReference type="Proteomes" id="UP000183315"/>
    </source>
</evidence>
<evidence type="ECO:0000313" key="1">
    <source>
        <dbReference type="EMBL" id="SEJ44897.1"/>
    </source>
</evidence>
<dbReference type="OrthoDB" id="5143157at2"/>
<dbReference type="STRING" id="1043493.SAMN05421637_1799"/>
<dbReference type="InterPro" id="IPR011257">
    <property type="entry name" value="DNA_glycosylase"/>
</dbReference>
<name>A0A1H6Z0J7_9MICO</name>
<dbReference type="EMBL" id="FNZI01000004">
    <property type="protein sequence ID" value="SEJ44897.1"/>
    <property type="molecule type" value="Genomic_DNA"/>
</dbReference>
<proteinExistence type="predicted"/>
<dbReference type="Proteomes" id="UP000183315">
    <property type="component" value="Unassembled WGS sequence"/>
</dbReference>
<dbReference type="AlphaFoldDB" id="A0A1H6Z0J7"/>
<dbReference type="GO" id="GO:0003824">
    <property type="term" value="F:catalytic activity"/>
    <property type="evidence" value="ECO:0007669"/>
    <property type="project" value="InterPro"/>
</dbReference>
<organism evidence="1 2">
    <name type="scientific">Demequina mangrovi</name>
    <dbReference type="NCBI Taxonomy" id="1043493"/>
    <lineage>
        <taxon>Bacteria</taxon>
        <taxon>Bacillati</taxon>
        <taxon>Actinomycetota</taxon>
        <taxon>Actinomycetes</taxon>
        <taxon>Micrococcales</taxon>
        <taxon>Demequinaceae</taxon>
        <taxon>Demequina</taxon>
    </lineage>
</organism>
<dbReference type="GO" id="GO:0006281">
    <property type="term" value="P:DNA repair"/>
    <property type="evidence" value="ECO:0007669"/>
    <property type="project" value="InterPro"/>
</dbReference>
<protein>
    <submittedName>
        <fullName evidence="1">HhH-GPD superfamily base excision DNA repair protein</fullName>
    </submittedName>
</protein>
<dbReference type="RefSeq" id="WP_052405788.1">
    <property type="nucleotide sequence ID" value="NZ_BBLU01000006.1"/>
</dbReference>
<dbReference type="SUPFAM" id="SSF48150">
    <property type="entry name" value="DNA-glycosylase"/>
    <property type="match status" value="1"/>
</dbReference>